<sequence length="250" mass="28215">MMKSTFRVGINSPVKLAILDRRMTEPKNAIFGAVQGNLAYGKLIFTCNPKIGVPLSTKNINSIICLAHEFEKTDLMRSGDMPLSITYKMCYTLTNSHHSMMFKNKAPISIDGVFKEFGQISNIPFQEIDPLDSVWAMDLSPKPYLGSQPRLQITETPISQIGLRNRQQVQRKGVPMLVNKDSSDEEENPTIINNWTYNPHWHQGQSSNSNEALIKARYRMNGLPPPQKDSLSAISKRINHLSLDLSDQEL</sequence>
<dbReference type="InterPro" id="IPR051596">
    <property type="entry name" value="Caulimoviridae_Movement"/>
</dbReference>
<keyword evidence="3" id="KW-1185">Reference proteome</keyword>
<dbReference type="InterPro" id="IPR028919">
    <property type="entry name" value="Viral_movement"/>
</dbReference>
<proteinExistence type="predicted"/>
<evidence type="ECO:0000313" key="3">
    <source>
        <dbReference type="Proteomes" id="UP001164929"/>
    </source>
</evidence>
<dbReference type="PANTHER" id="PTHR47599">
    <property type="entry name" value="CELL-TO-CELL MOVEMENT PROTEIN"/>
    <property type="match status" value="1"/>
</dbReference>
<reference evidence="2" key="1">
    <citation type="journal article" date="2023" name="Mol. Ecol. Resour.">
        <title>Chromosome-level genome assembly of a triploid poplar Populus alba 'Berolinensis'.</title>
        <authorList>
            <person name="Chen S."/>
            <person name="Yu Y."/>
            <person name="Wang X."/>
            <person name="Wang S."/>
            <person name="Zhang T."/>
            <person name="Zhou Y."/>
            <person name="He R."/>
            <person name="Meng N."/>
            <person name="Wang Y."/>
            <person name="Liu W."/>
            <person name="Liu Z."/>
            <person name="Liu J."/>
            <person name="Guo Q."/>
            <person name="Huang H."/>
            <person name="Sederoff R.R."/>
            <person name="Wang G."/>
            <person name="Qu G."/>
            <person name="Chen S."/>
        </authorList>
    </citation>
    <scope>NUCLEOTIDE SEQUENCE</scope>
    <source>
        <strain evidence="2">SC-2020</strain>
    </source>
</reference>
<keyword evidence="1" id="KW-0175">Coiled coil</keyword>
<gene>
    <name evidence="2" type="ORF">NC653_008276</name>
</gene>
<accession>A0AAD6R742</accession>
<dbReference type="EMBL" id="JAQIZT010000003">
    <property type="protein sequence ID" value="KAJ7002995.1"/>
    <property type="molecule type" value="Genomic_DNA"/>
</dbReference>
<dbReference type="AlphaFoldDB" id="A0AAD6R742"/>
<dbReference type="PANTHER" id="PTHR47599:SF3">
    <property type="entry name" value="CELL-TO-CELL MOVEMENT PROTEIN"/>
    <property type="match status" value="1"/>
</dbReference>
<name>A0AAD6R742_9ROSI</name>
<evidence type="ECO:0000256" key="1">
    <source>
        <dbReference type="ARBA" id="ARBA00023054"/>
    </source>
</evidence>
<protein>
    <submittedName>
        <fullName evidence="2">Uncharacterized protein</fullName>
    </submittedName>
</protein>
<organism evidence="2 3">
    <name type="scientific">Populus alba x Populus x berolinensis</name>
    <dbReference type="NCBI Taxonomy" id="444605"/>
    <lineage>
        <taxon>Eukaryota</taxon>
        <taxon>Viridiplantae</taxon>
        <taxon>Streptophyta</taxon>
        <taxon>Embryophyta</taxon>
        <taxon>Tracheophyta</taxon>
        <taxon>Spermatophyta</taxon>
        <taxon>Magnoliopsida</taxon>
        <taxon>eudicotyledons</taxon>
        <taxon>Gunneridae</taxon>
        <taxon>Pentapetalae</taxon>
        <taxon>rosids</taxon>
        <taxon>fabids</taxon>
        <taxon>Malpighiales</taxon>
        <taxon>Salicaceae</taxon>
        <taxon>Saliceae</taxon>
        <taxon>Populus</taxon>
    </lineage>
</organism>
<dbReference type="Proteomes" id="UP001164929">
    <property type="component" value="Chromosome 3"/>
</dbReference>
<evidence type="ECO:0000313" key="2">
    <source>
        <dbReference type="EMBL" id="KAJ7002995.1"/>
    </source>
</evidence>
<dbReference type="Pfam" id="PF01107">
    <property type="entry name" value="MP"/>
    <property type="match status" value="1"/>
</dbReference>
<comment type="caution">
    <text evidence="2">The sequence shown here is derived from an EMBL/GenBank/DDBJ whole genome shotgun (WGS) entry which is preliminary data.</text>
</comment>